<dbReference type="InterPro" id="IPR000182">
    <property type="entry name" value="GNAT_dom"/>
</dbReference>
<protein>
    <submittedName>
        <fullName evidence="4">GNAT family N-acetyltransferase</fullName>
    </submittedName>
</protein>
<dbReference type="EMBL" id="BAAADU010000002">
    <property type="protein sequence ID" value="GAA0645778.1"/>
    <property type="molecule type" value="Genomic_DNA"/>
</dbReference>
<dbReference type="InterPro" id="IPR016181">
    <property type="entry name" value="Acyl_CoA_acyltransferase"/>
</dbReference>
<dbReference type="PROSITE" id="PS51186">
    <property type="entry name" value="GNAT"/>
    <property type="match status" value="1"/>
</dbReference>
<organism evidence="4 5">
    <name type="scientific">Salarchaeum japonicum</name>
    <dbReference type="NCBI Taxonomy" id="555573"/>
    <lineage>
        <taxon>Archaea</taxon>
        <taxon>Methanobacteriati</taxon>
        <taxon>Methanobacteriota</taxon>
        <taxon>Stenosarchaea group</taxon>
        <taxon>Halobacteria</taxon>
        <taxon>Halobacteriales</taxon>
        <taxon>Halobacteriaceae</taxon>
    </lineage>
</organism>
<sequence>MAVTIRQARLDDSEAVAAFTQDTWSDRRENGDYIPRVFEDWVESDDDTQRTFVADVDGTAAGVFQIVRLSDHEAWAQGMRVDPDHRGKSLGTRMTHAGFDWARETGATVARNMVFSWNVMGLGLSRAAGFEPETEFRWVHPDPDPDAAHDYTETEDVHAAWRAIQSSRAFDELAGLGLDLNEAWALSEITKETLRDAPRTIALTNDRGARAAAYRVRDYDRENEDGESVTWADYGVGVWHDTRACEALLAAVSRDAAERDIDRVRVLIPEDAEFVSDVAAARVDIGDEPDFVTAADLTADY</sequence>
<dbReference type="CDD" id="cd04301">
    <property type="entry name" value="NAT_SF"/>
    <property type="match status" value="1"/>
</dbReference>
<keyword evidence="2" id="KW-0012">Acyltransferase</keyword>
<proteinExistence type="predicted"/>
<dbReference type="AlphaFoldDB" id="A0AAV3SZA5"/>
<dbReference type="PANTHER" id="PTHR43877:SF2">
    <property type="entry name" value="AMINOALKYLPHOSPHONATE N-ACETYLTRANSFERASE-RELATED"/>
    <property type="match status" value="1"/>
</dbReference>
<dbReference type="Pfam" id="PF00583">
    <property type="entry name" value="Acetyltransf_1"/>
    <property type="match status" value="1"/>
</dbReference>
<evidence type="ECO:0000256" key="2">
    <source>
        <dbReference type="ARBA" id="ARBA00023315"/>
    </source>
</evidence>
<feature type="domain" description="N-acetyltransferase" evidence="3">
    <location>
        <begin position="3"/>
        <end position="158"/>
    </location>
</feature>
<dbReference type="RefSeq" id="WP_227261785.1">
    <property type="nucleotide sequence ID" value="NZ_BAAADU010000002.1"/>
</dbReference>
<dbReference type="InterPro" id="IPR050832">
    <property type="entry name" value="Bact_Acetyltransf"/>
</dbReference>
<evidence type="ECO:0000313" key="4">
    <source>
        <dbReference type="EMBL" id="GAA0645778.1"/>
    </source>
</evidence>
<keyword evidence="5" id="KW-1185">Reference proteome</keyword>
<dbReference type="SUPFAM" id="SSF55729">
    <property type="entry name" value="Acyl-CoA N-acyltransferases (Nat)"/>
    <property type="match status" value="1"/>
</dbReference>
<dbReference type="PANTHER" id="PTHR43877">
    <property type="entry name" value="AMINOALKYLPHOSPHONATE N-ACETYLTRANSFERASE-RELATED-RELATED"/>
    <property type="match status" value="1"/>
</dbReference>
<accession>A0AAV3SZA5</accession>
<reference evidence="4 5" key="1">
    <citation type="journal article" date="2019" name="Int. J. Syst. Evol. Microbiol.">
        <title>The Global Catalogue of Microorganisms (GCM) 10K type strain sequencing project: providing services to taxonomists for standard genome sequencing and annotation.</title>
        <authorList>
            <consortium name="The Broad Institute Genomics Platform"/>
            <consortium name="The Broad Institute Genome Sequencing Center for Infectious Disease"/>
            <person name="Wu L."/>
            <person name="Ma J."/>
        </authorList>
    </citation>
    <scope>NUCLEOTIDE SEQUENCE [LARGE SCALE GENOMIC DNA]</scope>
    <source>
        <strain evidence="4 5">JCM 16327</strain>
    </source>
</reference>
<gene>
    <name evidence="4" type="ORF">GCM10009019_05020</name>
</gene>
<evidence type="ECO:0000313" key="5">
    <source>
        <dbReference type="Proteomes" id="UP001500194"/>
    </source>
</evidence>
<dbReference type="Proteomes" id="UP001500194">
    <property type="component" value="Unassembled WGS sequence"/>
</dbReference>
<evidence type="ECO:0000256" key="1">
    <source>
        <dbReference type="ARBA" id="ARBA00022679"/>
    </source>
</evidence>
<comment type="caution">
    <text evidence="4">The sequence shown here is derived from an EMBL/GenBank/DDBJ whole genome shotgun (WGS) entry which is preliminary data.</text>
</comment>
<dbReference type="Gene3D" id="3.40.630.30">
    <property type="match status" value="1"/>
</dbReference>
<dbReference type="GeneID" id="68572381"/>
<keyword evidence="1" id="KW-0808">Transferase</keyword>
<name>A0AAV3SZA5_9EURY</name>
<evidence type="ECO:0000259" key="3">
    <source>
        <dbReference type="PROSITE" id="PS51186"/>
    </source>
</evidence>
<dbReference type="GO" id="GO:0016747">
    <property type="term" value="F:acyltransferase activity, transferring groups other than amino-acyl groups"/>
    <property type="evidence" value="ECO:0007669"/>
    <property type="project" value="InterPro"/>
</dbReference>